<dbReference type="RefSeq" id="WP_139184942.1">
    <property type="nucleotide sequence ID" value="NZ_CP080764.1"/>
</dbReference>
<accession>A0ABX8YFJ1</accession>
<evidence type="ECO:0000313" key="4">
    <source>
        <dbReference type="Proteomes" id="UP000826616"/>
    </source>
</evidence>
<keyword evidence="1" id="KW-1133">Transmembrane helix</keyword>
<dbReference type="Pfam" id="PF06808">
    <property type="entry name" value="DctM"/>
    <property type="match status" value="1"/>
</dbReference>
<organism evidence="3 4">
    <name type="scientific">Aneurinibacillus thermoaerophilus</name>
    <dbReference type="NCBI Taxonomy" id="143495"/>
    <lineage>
        <taxon>Bacteria</taxon>
        <taxon>Bacillati</taxon>
        <taxon>Bacillota</taxon>
        <taxon>Bacilli</taxon>
        <taxon>Bacillales</taxon>
        <taxon>Paenibacillaceae</taxon>
        <taxon>Aneurinibacillus group</taxon>
        <taxon>Aneurinibacillus</taxon>
    </lineage>
</organism>
<gene>
    <name evidence="3" type="ORF">K3F53_09580</name>
</gene>
<name>A0ABX8YFJ1_ANETH</name>
<dbReference type="GeneID" id="97141618"/>
<evidence type="ECO:0000313" key="3">
    <source>
        <dbReference type="EMBL" id="QYY44552.1"/>
    </source>
</evidence>
<keyword evidence="4" id="KW-1185">Reference proteome</keyword>
<reference evidence="3 4" key="1">
    <citation type="submission" date="2021-08" db="EMBL/GenBank/DDBJ databases">
        <title>Complete genome sequence of the strain Aneurinibacillus thermoaerophilus CCM 8960.</title>
        <authorList>
            <person name="Musilova J."/>
            <person name="Kourilova X."/>
            <person name="Pernicova I."/>
            <person name="Bezdicek M."/>
            <person name="Lengerova M."/>
            <person name="Obruca S."/>
            <person name="Sedlar K."/>
        </authorList>
    </citation>
    <scope>NUCLEOTIDE SEQUENCE [LARGE SCALE GENOMIC DNA]</scope>
    <source>
        <strain evidence="3 4">CCM 8960</strain>
    </source>
</reference>
<dbReference type="InterPro" id="IPR010656">
    <property type="entry name" value="DctM"/>
</dbReference>
<proteinExistence type="predicted"/>
<feature type="domain" description="TRAP C4-dicarboxylate transport system permease DctM subunit" evidence="2">
    <location>
        <begin position="1"/>
        <end position="43"/>
    </location>
</feature>
<keyword evidence="1" id="KW-0812">Transmembrane</keyword>
<keyword evidence="1" id="KW-0472">Membrane</keyword>
<evidence type="ECO:0000256" key="1">
    <source>
        <dbReference type="SAM" id="Phobius"/>
    </source>
</evidence>
<sequence length="54" mass="6252">MYSGIFISTESAVVAVFYSFFVGIVIYKTIKWGNIPEILLNSALFRSHFIYNKR</sequence>
<dbReference type="EMBL" id="CP080764">
    <property type="protein sequence ID" value="QYY44552.1"/>
    <property type="molecule type" value="Genomic_DNA"/>
</dbReference>
<protein>
    <submittedName>
        <fullName evidence="3">TRAP transporter large permease subunit</fullName>
    </submittedName>
</protein>
<feature type="transmembrane region" description="Helical" evidence="1">
    <location>
        <begin position="6"/>
        <end position="27"/>
    </location>
</feature>
<evidence type="ECO:0000259" key="2">
    <source>
        <dbReference type="Pfam" id="PF06808"/>
    </source>
</evidence>
<dbReference type="Proteomes" id="UP000826616">
    <property type="component" value="Chromosome"/>
</dbReference>